<dbReference type="GO" id="GO:0071011">
    <property type="term" value="C:precatalytic spliceosome"/>
    <property type="evidence" value="ECO:0007669"/>
    <property type="project" value="TreeGrafter"/>
</dbReference>
<evidence type="ECO:0000313" key="2">
    <source>
        <dbReference type="Proteomes" id="UP000094455"/>
    </source>
</evidence>
<gene>
    <name evidence="1" type="ORF">PICMEDRAFT_32546</name>
</gene>
<sequence length="75" mass="8564">QSDKTREKQMYGALKSKYVGLGDADTTRKEFISNVRRDTYASLIGHDSLLEHLSVGLNKPKQIVRHEMIDKMARS</sequence>
<reference evidence="1 2" key="1">
    <citation type="journal article" date="2016" name="Proc. Natl. Acad. Sci. U.S.A.">
        <title>Comparative genomics of biotechnologically important yeasts.</title>
        <authorList>
            <person name="Riley R."/>
            <person name="Haridas S."/>
            <person name="Wolfe K.H."/>
            <person name="Lopes M.R."/>
            <person name="Hittinger C.T."/>
            <person name="Goeker M."/>
            <person name="Salamov A.A."/>
            <person name="Wisecaver J.H."/>
            <person name="Long T.M."/>
            <person name="Calvey C.H."/>
            <person name="Aerts A.L."/>
            <person name="Barry K.W."/>
            <person name="Choi C."/>
            <person name="Clum A."/>
            <person name="Coughlan A.Y."/>
            <person name="Deshpande S."/>
            <person name="Douglass A.P."/>
            <person name="Hanson S.J."/>
            <person name="Klenk H.-P."/>
            <person name="LaButti K.M."/>
            <person name="Lapidus A."/>
            <person name="Lindquist E.A."/>
            <person name="Lipzen A.M."/>
            <person name="Meier-Kolthoff J.P."/>
            <person name="Ohm R.A."/>
            <person name="Otillar R.P."/>
            <person name="Pangilinan J.L."/>
            <person name="Peng Y."/>
            <person name="Rokas A."/>
            <person name="Rosa C.A."/>
            <person name="Scheuner C."/>
            <person name="Sibirny A.A."/>
            <person name="Slot J.C."/>
            <person name="Stielow J.B."/>
            <person name="Sun H."/>
            <person name="Kurtzman C.P."/>
            <person name="Blackwell M."/>
            <person name="Grigoriev I.V."/>
            <person name="Jeffries T.W."/>
        </authorList>
    </citation>
    <scope>NUCLEOTIDE SEQUENCE [LARGE SCALE GENOMIC DNA]</scope>
    <source>
        <strain evidence="1 2">NRRL Y-2026</strain>
    </source>
</reference>
<dbReference type="EMBL" id="KV454002">
    <property type="protein sequence ID" value="ODQ47335.1"/>
    <property type="molecule type" value="Genomic_DNA"/>
</dbReference>
<dbReference type="AlphaFoldDB" id="A0A1E3NMI5"/>
<dbReference type="OrthoDB" id="274726at2759"/>
<dbReference type="RefSeq" id="XP_019018448.1">
    <property type="nucleotide sequence ID" value="XM_019162776.1"/>
</dbReference>
<dbReference type="Proteomes" id="UP000094455">
    <property type="component" value="Unassembled WGS sequence"/>
</dbReference>
<dbReference type="InterPro" id="IPR009846">
    <property type="entry name" value="SF3b5/RDS3-10"/>
</dbReference>
<dbReference type="PANTHER" id="PTHR20978">
    <property type="entry name" value="SPLICING FACTOR 3B SUBUNIT 5"/>
    <property type="match status" value="1"/>
</dbReference>
<protein>
    <submittedName>
        <fullName evidence="1">Uncharacterized protein</fullName>
    </submittedName>
</protein>
<dbReference type="STRING" id="763406.A0A1E3NMI5"/>
<dbReference type="GO" id="GO:0005686">
    <property type="term" value="C:U2 snRNP"/>
    <property type="evidence" value="ECO:0007669"/>
    <property type="project" value="TreeGrafter"/>
</dbReference>
<dbReference type="GO" id="GO:0000398">
    <property type="term" value="P:mRNA splicing, via spliceosome"/>
    <property type="evidence" value="ECO:0007669"/>
    <property type="project" value="TreeGrafter"/>
</dbReference>
<keyword evidence="2" id="KW-1185">Reference proteome</keyword>
<dbReference type="GeneID" id="30179463"/>
<evidence type="ECO:0000313" key="1">
    <source>
        <dbReference type="EMBL" id="ODQ47335.1"/>
    </source>
</evidence>
<name>A0A1E3NMI5_9ASCO</name>
<dbReference type="PANTHER" id="PTHR20978:SF0">
    <property type="entry name" value="SPLICING FACTOR 3B SUBUNIT 5"/>
    <property type="match status" value="1"/>
</dbReference>
<dbReference type="Pfam" id="PF07189">
    <property type="entry name" value="SF3b10"/>
    <property type="match status" value="1"/>
</dbReference>
<proteinExistence type="predicted"/>
<accession>A0A1E3NMI5</accession>
<feature type="non-terminal residue" evidence="1">
    <location>
        <position position="1"/>
    </location>
</feature>
<organism evidence="1 2">
    <name type="scientific">Pichia membranifaciens NRRL Y-2026</name>
    <dbReference type="NCBI Taxonomy" id="763406"/>
    <lineage>
        <taxon>Eukaryota</taxon>
        <taxon>Fungi</taxon>
        <taxon>Dikarya</taxon>
        <taxon>Ascomycota</taxon>
        <taxon>Saccharomycotina</taxon>
        <taxon>Pichiomycetes</taxon>
        <taxon>Pichiales</taxon>
        <taxon>Pichiaceae</taxon>
        <taxon>Pichia</taxon>
    </lineage>
</organism>